<feature type="chain" id="PRO_5009744004" evidence="8">
    <location>
        <begin position="22"/>
        <end position="191"/>
    </location>
</feature>
<dbReference type="PANTHER" id="PTHR30582">
    <property type="entry name" value="L,D-TRANSPEPTIDASE"/>
    <property type="match status" value="1"/>
</dbReference>
<dbReference type="AlphaFoldDB" id="A0A078KU80"/>
<keyword evidence="4 7" id="KW-0133">Cell shape</keyword>
<keyword evidence="8" id="KW-0732">Signal</keyword>
<protein>
    <submittedName>
        <fullName evidence="10">L,D-transpeptidase catalytic domain</fullName>
    </submittedName>
</protein>
<evidence type="ECO:0000256" key="8">
    <source>
        <dbReference type="SAM" id="SignalP"/>
    </source>
</evidence>
<evidence type="ECO:0000256" key="6">
    <source>
        <dbReference type="ARBA" id="ARBA00023316"/>
    </source>
</evidence>
<dbReference type="SUPFAM" id="SSF141523">
    <property type="entry name" value="L,D-transpeptidase catalytic domain-like"/>
    <property type="match status" value="1"/>
</dbReference>
<keyword evidence="5 7" id="KW-0573">Peptidoglycan synthesis</keyword>
<dbReference type="Gene3D" id="2.40.440.10">
    <property type="entry name" value="L,D-transpeptidase catalytic domain-like"/>
    <property type="match status" value="1"/>
</dbReference>
<evidence type="ECO:0000256" key="3">
    <source>
        <dbReference type="ARBA" id="ARBA00022679"/>
    </source>
</evidence>
<dbReference type="InterPro" id="IPR050979">
    <property type="entry name" value="LD-transpeptidase"/>
</dbReference>
<feature type="signal peptide" evidence="8">
    <location>
        <begin position="1"/>
        <end position="21"/>
    </location>
</feature>
<accession>A0A078KU80</accession>
<dbReference type="InterPro" id="IPR038063">
    <property type="entry name" value="Transpep_catalytic_dom"/>
</dbReference>
<sequence>MKKLKFLPLLGAALLASCATHENMDMVTDDAGYPHYTVQYQDDTRGQSVFPMQREATGKKLFIFDPKAGAWAAYDAQGHRVMTGSASGGMDYCKDIHQGCRTVTGTYAVFDKKGPDCTSHEYPIRADGTEGGAKMPYCMHFYQGYAIHAAYEVPTYNSSHGCIRVLPGAAKWLHDNFIDVGTTVIVLPYSS</sequence>
<organism evidence="10 11">
    <name type="scientific">Legionella massiliensis</name>
    <dbReference type="NCBI Taxonomy" id="1034943"/>
    <lineage>
        <taxon>Bacteria</taxon>
        <taxon>Pseudomonadati</taxon>
        <taxon>Pseudomonadota</taxon>
        <taxon>Gammaproteobacteria</taxon>
        <taxon>Legionellales</taxon>
        <taxon>Legionellaceae</taxon>
        <taxon>Legionella</taxon>
    </lineage>
</organism>
<evidence type="ECO:0000256" key="5">
    <source>
        <dbReference type="ARBA" id="ARBA00022984"/>
    </source>
</evidence>
<evidence type="ECO:0000256" key="4">
    <source>
        <dbReference type="ARBA" id="ARBA00022960"/>
    </source>
</evidence>
<feature type="active site" description="Proton donor/acceptor" evidence="7">
    <location>
        <position position="148"/>
    </location>
</feature>
<dbReference type="UniPathway" id="UPA00219"/>
<dbReference type="EMBL" id="CCSB01000002">
    <property type="protein sequence ID" value="CDZ78000.1"/>
    <property type="molecule type" value="Genomic_DNA"/>
</dbReference>
<keyword evidence="11" id="KW-1185">Reference proteome</keyword>
<dbReference type="RefSeq" id="WP_043874443.1">
    <property type="nucleotide sequence ID" value="NZ_CCVW01000002.1"/>
</dbReference>
<gene>
    <name evidence="10" type="ORF">BN59_02297</name>
</gene>
<dbReference type="GO" id="GO:0018104">
    <property type="term" value="P:peptidoglycan-protein cross-linking"/>
    <property type="evidence" value="ECO:0007669"/>
    <property type="project" value="TreeGrafter"/>
</dbReference>
<dbReference type="OrthoDB" id="463216at2"/>
<dbReference type="Pfam" id="PF03734">
    <property type="entry name" value="YkuD"/>
    <property type="match status" value="1"/>
</dbReference>
<evidence type="ECO:0000313" key="11">
    <source>
        <dbReference type="Proteomes" id="UP000044071"/>
    </source>
</evidence>
<dbReference type="GO" id="GO:0071972">
    <property type="term" value="F:peptidoglycan L,D-transpeptidase activity"/>
    <property type="evidence" value="ECO:0007669"/>
    <property type="project" value="TreeGrafter"/>
</dbReference>
<dbReference type="PROSITE" id="PS52029">
    <property type="entry name" value="LD_TPASE"/>
    <property type="match status" value="1"/>
</dbReference>
<dbReference type="InterPro" id="IPR005490">
    <property type="entry name" value="LD_TPept_cat_dom"/>
</dbReference>
<name>A0A078KU80_9GAMM</name>
<evidence type="ECO:0000256" key="7">
    <source>
        <dbReference type="PROSITE-ProRule" id="PRU01373"/>
    </source>
</evidence>
<dbReference type="eggNOG" id="COG1376">
    <property type="taxonomic scope" value="Bacteria"/>
</dbReference>
<dbReference type="STRING" id="1034943.BN59_02297"/>
<dbReference type="Proteomes" id="UP000044071">
    <property type="component" value="Unassembled WGS sequence"/>
</dbReference>
<dbReference type="PANTHER" id="PTHR30582:SF2">
    <property type="entry name" value="L,D-TRANSPEPTIDASE YCIB-RELATED"/>
    <property type="match status" value="1"/>
</dbReference>
<feature type="domain" description="L,D-TPase catalytic" evidence="9">
    <location>
        <begin position="60"/>
        <end position="187"/>
    </location>
</feature>
<dbReference type="GO" id="GO:0016740">
    <property type="term" value="F:transferase activity"/>
    <property type="evidence" value="ECO:0007669"/>
    <property type="project" value="UniProtKB-KW"/>
</dbReference>
<dbReference type="GO" id="GO:0071555">
    <property type="term" value="P:cell wall organization"/>
    <property type="evidence" value="ECO:0007669"/>
    <property type="project" value="UniProtKB-UniRule"/>
</dbReference>
<keyword evidence="6 7" id="KW-0961">Cell wall biogenesis/degradation</keyword>
<dbReference type="GO" id="GO:0008360">
    <property type="term" value="P:regulation of cell shape"/>
    <property type="evidence" value="ECO:0007669"/>
    <property type="project" value="UniProtKB-UniRule"/>
</dbReference>
<keyword evidence="3" id="KW-0808">Transferase</keyword>
<dbReference type="GO" id="GO:0005576">
    <property type="term" value="C:extracellular region"/>
    <property type="evidence" value="ECO:0007669"/>
    <property type="project" value="TreeGrafter"/>
</dbReference>
<evidence type="ECO:0000259" key="9">
    <source>
        <dbReference type="PROSITE" id="PS52029"/>
    </source>
</evidence>
<feature type="active site" description="Nucleophile" evidence="7">
    <location>
        <position position="162"/>
    </location>
</feature>
<comment type="similarity">
    <text evidence="2">Belongs to the YkuD family.</text>
</comment>
<evidence type="ECO:0000313" key="10">
    <source>
        <dbReference type="EMBL" id="CDZ78000.1"/>
    </source>
</evidence>
<comment type="pathway">
    <text evidence="1 7">Cell wall biogenesis; peptidoglycan biosynthesis.</text>
</comment>
<evidence type="ECO:0000256" key="2">
    <source>
        <dbReference type="ARBA" id="ARBA00005992"/>
    </source>
</evidence>
<dbReference type="CDD" id="cd16913">
    <property type="entry name" value="YkuD_like"/>
    <property type="match status" value="1"/>
</dbReference>
<dbReference type="PROSITE" id="PS51257">
    <property type="entry name" value="PROKAR_LIPOPROTEIN"/>
    <property type="match status" value="1"/>
</dbReference>
<reference evidence="10 11" key="1">
    <citation type="submission" date="2014-06" db="EMBL/GenBank/DDBJ databases">
        <authorList>
            <person name="Urmite Genomes Urmite Genomes"/>
        </authorList>
    </citation>
    <scope>NUCLEOTIDE SEQUENCE [LARGE SCALE GENOMIC DNA]</scope>
</reference>
<proteinExistence type="inferred from homology"/>
<evidence type="ECO:0000256" key="1">
    <source>
        <dbReference type="ARBA" id="ARBA00004752"/>
    </source>
</evidence>